<dbReference type="Pfam" id="PF00196">
    <property type="entry name" value="GerE"/>
    <property type="match status" value="1"/>
</dbReference>
<dbReference type="PROSITE" id="PS50043">
    <property type="entry name" value="HTH_LUXR_2"/>
    <property type="match status" value="1"/>
</dbReference>
<dbReference type="NCBIfam" id="NF007935">
    <property type="entry name" value="PRK10651.1"/>
    <property type="match status" value="1"/>
</dbReference>
<dbReference type="SUPFAM" id="SSF46894">
    <property type="entry name" value="C-terminal effector domain of the bipartite response regulators"/>
    <property type="match status" value="1"/>
</dbReference>
<dbReference type="InterPro" id="IPR039420">
    <property type="entry name" value="WalR-like"/>
</dbReference>
<protein>
    <submittedName>
        <fullName evidence="5">Two component transcriptional regulator, LuxR family</fullName>
    </submittedName>
</protein>
<dbReference type="PROSITE" id="PS00622">
    <property type="entry name" value="HTH_LUXR_1"/>
    <property type="match status" value="1"/>
</dbReference>
<gene>
    <name evidence="5" type="ordered locus">Mlg_1006</name>
</gene>
<proteinExistence type="predicted"/>
<keyword evidence="6" id="KW-1185">Reference proteome</keyword>
<evidence type="ECO:0000313" key="5">
    <source>
        <dbReference type="EMBL" id="ABI56359.1"/>
    </source>
</evidence>
<dbReference type="InterPro" id="IPR011006">
    <property type="entry name" value="CheY-like_superfamily"/>
</dbReference>
<dbReference type="SMART" id="SM00448">
    <property type="entry name" value="REC"/>
    <property type="match status" value="1"/>
</dbReference>
<reference evidence="6" key="1">
    <citation type="submission" date="2006-08" db="EMBL/GenBank/DDBJ databases">
        <title>Complete sequence of Alkalilimnicola ehrilichei MLHE-1.</title>
        <authorList>
            <person name="Copeland A."/>
            <person name="Lucas S."/>
            <person name="Lapidus A."/>
            <person name="Barry K."/>
            <person name="Detter J.C."/>
            <person name="Glavina del Rio T."/>
            <person name="Hammon N."/>
            <person name="Israni S."/>
            <person name="Dalin E."/>
            <person name="Tice H."/>
            <person name="Pitluck S."/>
            <person name="Sims D."/>
            <person name="Brettin T."/>
            <person name="Bruce D."/>
            <person name="Han C."/>
            <person name="Tapia R."/>
            <person name="Gilna P."/>
            <person name="Schmutz J."/>
            <person name="Larimer F."/>
            <person name="Land M."/>
            <person name="Hauser L."/>
            <person name="Kyrpides N."/>
            <person name="Mikhailova N."/>
            <person name="Oremland R.S."/>
            <person name="Hoeft S.E."/>
            <person name="Switzer-Blum J."/>
            <person name="Kulp T."/>
            <person name="King G."/>
            <person name="Tabita R."/>
            <person name="Witte B."/>
            <person name="Santini J.M."/>
            <person name="Basu P."/>
            <person name="Hollibaugh J.T."/>
            <person name="Xie G."/>
            <person name="Stolz J.F."/>
            <person name="Richardson P."/>
        </authorList>
    </citation>
    <scope>NUCLEOTIDE SEQUENCE [LARGE SCALE GENOMIC DNA]</scope>
    <source>
        <strain evidence="6">ATCC BAA-1101 / DSM 17681 / MLHE-1</strain>
    </source>
</reference>
<dbReference type="KEGG" id="aeh:Mlg_1006"/>
<dbReference type="RefSeq" id="WP_011628754.1">
    <property type="nucleotide sequence ID" value="NC_008340.1"/>
</dbReference>
<evidence type="ECO:0000259" key="4">
    <source>
        <dbReference type="PROSITE" id="PS50110"/>
    </source>
</evidence>
<dbReference type="OrthoDB" id="9796655at2"/>
<dbReference type="PRINTS" id="PR00038">
    <property type="entry name" value="HTHLUXR"/>
</dbReference>
<dbReference type="GO" id="GO:0000160">
    <property type="term" value="P:phosphorelay signal transduction system"/>
    <property type="evidence" value="ECO:0007669"/>
    <property type="project" value="InterPro"/>
</dbReference>
<organism evidence="5 6">
    <name type="scientific">Alkalilimnicola ehrlichii (strain ATCC BAA-1101 / DSM 17681 / MLHE-1)</name>
    <dbReference type="NCBI Taxonomy" id="187272"/>
    <lineage>
        <taxon>Bacteria</taxon>
        <taxon>Pseudomonadati</taxon>
        <taxon>Pseudomonadota</taxon>
        <taxon>Gammaproteobacteria</taxon>
        <taxon>Chromatiales</taxon>
        <taxon>Ectothiorhodospiraceae</taxon>
        <taxon>Alkalilimnicola</taxon>
    </lineage>
</organism>
<name>Q0A9X8_ALKEH</name>
<feature type="modified residue" description="4-aspartylphosphate" evidence="2">
    <location>
        <position position="60"/>
    </location>
</feature>
<feature type="domain" description="HTH luxR-type" evidence="3">
    <location>
        <begin position="151"/>
        <end position="216"/>
    </location>
</feature>
<dbReference type="EMBL" id="CP000453">
    <property type="protein sequence ID" value="ABI56359.1"/>
    <property type="molecule type" value="Genomic_DNA"/>
</dbReference>
<dbReference type="Gene3D" id="3.40.50.2300">
    <property type="match status" value="1"/>
</dbReference>
<dbReference type="PANTHER" id="PTHR43214:SF38">
    <property type="entry name" value="NITRATE_NITRITE RESPONSE REGULATOR PROTEIN NARL"/>
    <property type="match status" value="1"/>
</dbReference>
<sequence>MQTTADAKRIFLVDDHPLLRRGLGQLLEAEPDLELAGEAGSGEQAMALLPGSGADLVLLDLNMRGMGGVRTLEAIRASGMKLRVVVLTVSNAAEDVHAALQAGADGYLLKDMEPEALVAELRRAAGGELVISPELASVLAQVLTRPNHSAADELLAELTSRESEILRHIAKGQSNKMIARDLGLMEGTVKVHVKSILKKLRMHSRVEAAVWAVQHGFGK</sequence>
<dbReference type="InterPro" id="IPR001789">
    <property type="entry name" value="Sig_transdc_resp-reg_receiver"/>
</dbReference>
<dbReference type="InterPro" id="IPR016032">
    <property type="entry name" value="Sig_transdc_resp-reg_C-effctor"/>
</dbReference>
<dbReference type="SMART" id="SM00421">
    <property type="entry name" value="HTH_LUXR"/>
    <property type="match status" value="1"/>
</dbReference>
<dbReference type="PANTHER" id="PTHR43214">
    <property type="entry name" value="TWO-COMPONENT RESPONSE REGULATOR"/>
    <property type="match status" value="1"/>
</dbReference>
<dbReference type="CDD" id="cd06170">
    <property type="entry name" value="LuxR_C_like"/>
    <property type="match status" value="1"/>
</dbReference>
<keyword evidence="1" id="KW-0238">DNA-binding</keyword>
<evidence type="ECO:0000313" key="6">
    <source>
        <dbReference type="Proteomes" id="UP000001962"/>
    </source>
</evidence>
<evidence type="ECO:0000259" key="3">
    <source>
        <dbReference type="PROSITE" id="PS50043"/>
    </source>
</evidence>
<dbReference type="SUPFAM" id="SSF52172">
    <property type="entry name" value="CheY-like"/>
    <property type="match status" value="1"/>
</dbReference>
<dbReference type="HOGENOM" id="CLU_000445_90_8_6"/>
<dbReference type="eggNOG" id="COG2197">
    <property type="taxonomic scope" value="Bacteria"/>
</dbReference>
<dbReference type="AlphaFoldDB" id="Q0A9X8"/>
<feature type="domain" description="Response regulatory" evidence="4">
    <location>
        <begin position="9"/>
        <end position="125"/>
    </location>
</feature>
<dbReference type="Pfam" id="PF00072">
    <property type="entry name" value="Response_reg"/>
    <property type="match status" value="1"/>
</dbReference>
<dbReference type="GO" id="GO:0006355">
    <property type="term" value="P:regulation of DNA-templated transcription"/>
    <property type="evidence" value="ECO:0007669"/>
    <property type="project" value="InterPro"/>
</dbReference>
<dbReference type="PROSITE" id="PS50110">
    <property type="entry name" value="RESPONSE_REGULATORY"/>
    <property type="match status" value="1"/>
</dbReference>
<keyword evidence="2" id="KW-0597">Phosphoprotein</keyword>
<dbReference type="GO" id="GO:0003677">
    <property type="term" value="F:DNA binding"/>
    <property type="evidence" value="ECO:0007669"/>
    <property type="project" value="UniProtKB-KW"/>
</dbReference>
<evidence type="ECO:0000256" key="2">
    <source>
        <dbReference type="PROSITE-ProRule" id="PRU00169"/>
    </source>
</evidence>
<evidence type="ECO:0000256" key="1">
    <source>
        <dbReference type="ARBA" id="ARBA00023125"/>
    </source>
</evidence>
<accession>Q0A9X8</accession>
<dbReference type="Proteomes" id="UP000001962">
    <property type="component" value="Chromosome"/>
</dbReference>
<dbReference type="InterPro" id="IPR000792">
    <property type="entry name" value="Tscrpt_reg_LuxR_C"/>
</dbReference>